<protein>
    <submittedName>
        <fullName evidence="1">Uncharacterized protein</fullName>
    </submittedName>
</protein>
<proteinExistence type="predicted"/>
<dbReference type="EMBL" id="GBXM01089570">
    <property type="protein sequence ID" value="JAH19007.1"/>
    <property type="molecule type" value="Transcribed_RNA"/>
</dbReference>
<reference evidence="1" key="2">
    <citation type="journal article" date="2015" name="Fish Shellfish Immunol.">
        <title>Early steps in the European eel (Anguilla anguilla)-Vibrio vulnificus interaction in the gills: Role of the RtxA13 toxin.</title>
        <authorList>
            <person name="Callol A."/>
            <person name="Pajuelo D."/>
            <person name="Ebbesson L."/>
            <person name="Teles M."/>
            <person name="MacKenzie S."/>
            <person name="Amaro C."/>
        </authorList>
    </citation>
    <scope>NUCLEOTIDE SEQUENCE</scope>
</reference>
<organism evidence="1">
    <name type="scientific">Anguilla anguilla</name>
    <name type="common">European freshwater eel</name>
    <name type="synonym">Muraena anguilla</name>
    <dbReference type="NCBI Taxonomy" id="7936"/>
    <lineage>
        <taxon>Eukaryota</taxon>
        <taxon>Metazoa</taxon>
        <taxon>Chordata</taxon>
        <taxon>Craniata</taxon>
        <taxon>Vertebrata</taxon>
        <taxon>Euteleostomi</taxon>
        <taxon>Actinopterygii</taxon>
        <taxon>Neopterygii</taxon>
        <taxon>Teleostei</taxon>
        <taxon>Anguilliformes</taxon>
        <taxon>Anguillidae</taxon>
        <taxon>Anguilla</taxon>
    </lineage>
</organism>
<accession>A0A0E9QRF2</accession>
<reference evidence="1" key="1">
    <citation type="submission" date="2014-11" db="EMBL/GenBank/DDBJ databases">
        <authorList>
            <person name="Amaro Gonzalez C."/>
        </authorList>
    </citation>
    <scope>NUCLEOTIDE SEQUENCE</scope>
</reference>
<evidence type="ECO:0000313" key="1">
    <source>
        <dbReference type="EMBL" id="JAH19007.1"/>
    </source>
</evidence>
<sequence>MASVCPYKYHFHLSR</sequence>
<name>A0A0E9QRF2_ANGAN</name>